<dbReference type="InterPro" id="IPR000873">
    <property type="entry name" value="AMP-dep_synth/lig_dom"/>
</dbReference>
<keyword evidence="4" id="KW-1185">Reference proteome</keyword>
<dbReference type="PANTHER" id="PTHR24096">
    <property type="entry name" value="LONG-CHAIN-FATTY-ACID--COA LIGASE"/>
    <property type="match status" value="1"/>
</dbReference>
<dbReference type="AlphaFoldDB" id="A0A0F4GY37"/>
<dbReference type="GO" id="GO:0016405">
    <property type="term" value="F:CoA-ligase activity"/>
    <property type="evidence" value="ECO:0007669"/>
    <property type="project" value="TreeGrafter"/>
</dbReference>
<gene>
    <name evidence="3" type="ORF">TI39_contig89g00002</name>
</gene>
<feature type="compositionally biased region" description="Basic and acidic residues" evidence="1">
    <location>
        <begin position="12"/>
        <end position="31"/>
    </location>
</feature>
<evidence type="ECO:0000313" key="4">
    <source>
        <dbReference type="Proteomes" id="UP000033647"/>
    </source>
</evidence>
<dbReference type="STRING" id="1047168.A0A0F4GY37"/>
<name>A0A0F4GY37_9PEZI</name>
<dbReference type="InterPro" id="IPR042099">
    <property type="entry name" value="ANL_N_sf"/>
</dbReference>
<dbReference type="Pfam" id="PF00501">
    <property type="entry name" value="AMP-binding"/>
    <property type="match status" value="1"/>
</dbReference>
<comment type="caution">
    <text evidence="3">The sequence shown here is derived from an EMBL/GenBank/DDBJ whole genome shotgun (WGS) entry which is preliminary data.</text>
</comment>
<feature type="compositionally biased region" description="Polar residues" evidence="1">
    <location>
        <begin position="1"/>
        <end position="11"/>
    </location>
</feature>
<dbReference type="Proteomes" id="UP000033647">
    <property type="component" value="Unassembled WGS sequence"/>
</dbReference>
<evidence type="ECO:0000313" key="3">
    <source>
        <dbReference type="EMBL" id="KJY02164.1"/>
    </source>
</evidence>
<evidence type="ECO:0000259" key="2">
    <source>
        <dbReference type="Pfam" id="PF00501"/>
    </source>
</evidence>
<dbReference type="EMBL" id="LAFY01000086">
    <property type="protein sequence ID" value="KJY02164.1"/>
    <property type="molecule type" value="Genomic_DNA"/>
</dbReference>
<accession>A0A0F4GY37</accession>
<dbReference type="InterPro" id="IPR020845">
    <property type="entry name" value="AMP-binding_CS"/>
</dbReference>
<proteinExistence type="predicted"/>
<dbReference type="Gene3D" id="3.40.50.12780">
    <property type="entry name" value="N-terminal domain of ligase-like"/>
    <property type="match status" value="1"/>
</dbReference>
<feature type="region of interest" description="Disordered" evidence="1">
    <location>
        <begin position="1"/>
        <end position="31"/>
    </location>
</feature>
<feature type="domain" description="AMP-dependent synthetase/ligase" evidence="2">
    <location>
        <begin position="73"/>
        <end position="249"/>
    </location>
</feature>
<sequence>MSTVKWSNSDQRPCRDTESSGLECRDGSREDLPSCDDSKVTSLLIFSPVIGQDGLYISHKLSHQPEDIHEPQEYASAVKRIAVGLKTAGLQPLDCVCLLSRNDIYYWALGDGVAAAGGIICPIASFAKVDKIRPKQVSPPSHIFLFDVQIPAPADSNQRHTLSHLLTSDEAAWHPPSQDSTSLQQPCVLLFSSGTTGHAKAVSLSQAALIARVNPHFKHGRHFPPGERTLHYIAQRHASSQSIHNYATTGAAGYTSPESKTYPQSFT</sequence>
<dbReference type="PROSITE" id="PS00455">
    <property type="entry name" value="AMP_BINDING"/>
    <property type="match status" value="1"/>
</dbReference>
<dbReference type="SUPFAM" id="SSF56801">
    <property type="entry name" value="Acetyl-CoA synthetase-like"/>
    <property type="match status" value="1"/>
</dbReference>
<protein>
    <recommendedName>
        <fullName evidence="2">AMP-dependent synthetase/ligase domain-containing protein</fullName>
    </recommendedName>
</protein>
<evidence type="ECO:0000256" key="1">
    <source>
        <dbReference type="SAM" id="MobiDB-lite"/>
    </source>
</evidence>
<reference evidence="3 4" key="1">
    <citation type="submission" date="2015-03" db="EMBL/GenBank/DDBJ databases">
        <title>RNA-seq based gene annotation and comparative genomics of four Zymoseptoria species reveal species-specific pathogenicity related genes and transposable element activity.</title>
        <authorList>
            <person name="Grandaubert J."/>
            <person name="Bhattacharyya A."/>
            <person name="Stukenbrock E.H."/>
        </authorList>
    </citation>
    <scope>NUCLEOTIDE SEQUENCE [LARGE SCALE GENOMIC DNA]</scope>
    <source>
        <strain evidence="3 4">Zb18110</strain>
    </source>
</reference>
<organism evidence="3 4">
    <name type="scientific">Zymoseptoria brevis</name>
    <dbReference type="NCBI Taxonomy" id="1047168"/>
    <lineage>
        <taxon>Eukaryota</taxon>
        <taxon>Fungi</taxon>
        <taxon>Dikarya</taxon>
        <taxon>Ascomycota</taxon>
        <taxon>Pezizomycotina</taxon>
        <taxon>Dothideomycetes</taxon>
        <taxon>Dothideomycetidae</taxon>
        <taxon>Mycosphaerellales</taxon>
        <taxon>Mycosphaerellaceae</taxon>
        <taxon>Zymoseptoria</taxon>
    </lineage>
</organism>
<dbReference type="OrthoDB" id="288590at2759"/>